<evidence type="ECO:0000256" key="13">
    <source>
        <dbReference type="PIRSR" id="PIRSR602401-1"/>
    </source>
</evidence>
<dbReference type="GO" id="GO:0016132">
    <property type="term" value="P:brassinosteroid biosynthetic process"/>
    <property type="evidence" value="ECO:0007669"/>
    <property type="project" value="TreeGrafter"/>
</dbReference>
<dbReference type="FunFam" id="1.10.630.10:FF:000057">
    <property type="entry name" value="Cytochrome P450 724B1"/>
    <property type="match status" value="1"/>
</dbReference>
<dbReference type="PANTHER" id="PTHR24286:SF159">
    <property type="entry name" value="CYTOCHROME P450, FAMILY 724, SUBFAMILY A, POLYPEPTIDE 1"/>
    <property type="match status" value="1"/>
</dbReference>
<dbReference type="Pfam" id="PF00067">
    <property type="entry name" value="p450"/>
    <property type="match status" value="1"/>
</dbReference>
<evidence type="ECO:0000313" key="16">
    <source>
        <dbReference type="EMBL" id="OVA17629.1"/>
    </source>
</evidence>
<dbReference type="SUPFAM" id="SSF48264">
    <property type="entry name" value="Cytochrome P450"/>
    <property type="match status" value="1"/>
</dbReference>
<keyword evidence="14" id="KW-0560">Oxidoreductase</keyword>
<feature type="binding site" description="axial binding residue" evidence="13">
    <location>
        <position position="423"/>
    </location>
    <ligand>
        <name>heme</name>
        <dbReference type="ChEBI" id="CHEBI:30413"/>
    </ligand>
    <ligandPart>
        <name>Fe</name>
        <dbReference type="ChEBI" id="CHEBI:18248"/>
    </ligandPart>
</feature>
<dbReference type="InterPro" id="IPR036396">
    <property type="entry name" value="Cyt_P450_sf"/>
</dbReference>
<comment type="similarity">
    <text evidence="14">Belongs to the cytochrome P450 family.</text>
</comment>
<keyword evidence="3 15" id="KW-0812">Transmembrane</keyword>
<evidence type="ECO:0000256" key="10">
    <source>
        <dbReference type="ARBA" id="ARBA00060577"/>
    </source>
</evidence>
<evidence type="ECO:0000256" key="5">
    <source>
        <dbReference type="ARBA" id="ARBA00022989"/>
    </source>
</evidence>
<keyword evidence="5 15" id="KW-1133">Transmembrane helix</keyword>
<dbReference type="AlphaFoldDB" id="A0A200R4J4"/>
<dbReference type="GO" id="GO:0016705">
    <property type="term" value="F:oxidoreductase activity, acting on paired donors, with incorporation or reduction of molecular oxygen"/>
    <property type="evidence" value="ECO:0007669"/>
    <property type="project" value="InterPro"/>
</dbReference>
<keyword evidence="17" id="KW-1185">Reference proteome</keyword>
<sequence length="476" mass="54271">MVGVVFLLPLIFVLCLLSGLVSVFLFLVPAYLFVKLEPKNLPDGNMGWPIIGETLGFLKPHKSNTLGDFLQDHCSRYGRIFKSHLFGHPTIVSCDHDLNMFILQNEERLFQCSYPKSIHGVLGNLSLLCVVGDLHKRLRSYALNFTNTCKSKVEYINDVDKLTISLMESWKNKKEVIFCEEVKKFTFNFIVKQIISMDAEEAEATTILEDFHTFMKGVVSLPLYIPGTAYAKAVKARLRIYSTIKAIIRERTEGHGIKKGDYLDALLSNSSSSDEEKVSIVLDLLLGGYETTSTLIALIVYFLSHSPHALQMLKEEHQATRKRKQEEALNWEDYKQMEFTQNVVINEALRCGNVVKFVHRKALKDVNFKGFLIPSGWKVLPIFAAAHLDPSIHENATEFNPWRWNSQVKVKNYAPFSGGLRLCPGAEIGKIETAIFLHHLVLNFRWRIQGVDYPLSKPYVEFLRGLQIELEPLEMN</sequence>
<comment type="subcellular location">
    <subcellularLocation>
        <location evidence="1">Membrane</location>
    </subcellularLocation>
</comment>
<keyword evidence="6 13" id="KW-0408">Iron</keyword>
<feature type="transmembrane region" description="Helical" evidence="15">
    <location>
        <begin position="6"/>
        <end position="34"/>
    </location>
</feature>
<evidence type="ECO:0000256" key="3">
    <source>
        <dbReference type="ARBA" id="ARBA00022692"/>
    </source>
</evidence>
<dbReference type="PANTHER" id="PTHR24286">
    <property type="entry name" value="CYTOCHROME P450 26"/>
    <property type="match status" value="1"/>
</dbReference>
<protein>
    <recommendedName>
        <fullName evidence="11">Cytochrome P450 724B1</fullName>
    </recommendedName>
    <alternativeName>
        <fullName evidence="12">(22S)-22-hydroxycampesterol synthase</fullName>
    </alternativeName>
</protein>
<gene>
    <name evidence="16" type="ORF">BVC80_1837g465</name>
</gene>
<dbReference type="EMBL" id="MVGT01000438">
    <property type="protein sequence ID" value="OVA17629.1"/>
    <property type="molecule type" value="Genomic_DNA"/>
</dbReference>
<name>A0A200R4J4_MACCD</name>
<comment type="pathway">
    <text evidence="2">Hormone biosynthesis.</text>
</comment>
<keyword evidence="7 15" id="KW-0472">Membrane</keyword>
<evidence type="ECO:0000256" key="14">
    <source>
        <dbReference type="RuleBase" id="RU000461"/>
    </source>
</evidence>
<dbReference type="PRINTS" id="PR00463">
    <property type="entry name" value="EP450I"/>
</dbReference>
<evidence type="ECO:0000256" key="6">
    <source>
        <dbReference type="ARBA" id="ARBA00023004"/>
    </source>
</evidence>
<proteinExistence type="inferred from homology"/>
<dbReference type="InterPro" id="IPR017972">
    <property type="entry name" value="Cyt_P450_CS"/>
</dbReference>
<evidence type="ECO:0000256" key="15">
    <source>
        <dbReference type="SAM" id="Phobius"/>
    </source>
</evidence>
<dbReference type="GO" id="GO:0005506">
    <property type="term" value="F:iron ion binding"/>
    <property type="evidence" value="ECO:0007669"/>
    <property type="project" value="InterPro"/>
</dbReference>
<evidence type="ECO:0000256" key="7">
    <source>
        <dbReference type="ARBA" id="ARBA00023136"/>
    </source>
</evidence>
<comment type="catalytic activity">
    <reaction evidence="9">
        <text>campesterol + reduced [NADPH--hemoprotein reductase] + O2 = (22S)-22-hydroxycampesterol + oxidized [NADPH--hemoprotein reductase] + H2O + H(+)</text>
        <dbReference type="Rhea" id="RHEA:69835"/>
        <dbReference type="Rhea" id="RHEA-COMP:11964"/>
        <dbReference type="Rhea" id="RHEA-COMP:11965"/>
        <dbReference type="ChEBI" id="CHEBI:15377"/>
        <dbReference type="ChEBI" id="CHEBI:15378"/>
        <dbReference type="ChEBI" id="CHEBI:15379"/>
        <dbReference type="ChEBI" id="CHEBI:28623"/>
        <dbReference type="ChEBI" id="CHEBI:57618"/>
        <dbReference type="ChEBI" id="CHEBI:58210"/>
        <dbReference type="ChEBI" id="CHEBI:72331"/>
    </reaction>
    <physiologicalReaction direction="left-to-right" evidence="9">
        <dbReference type="Rhea" id="RHEA:69836"/>
    </physiologicalReaction>
</comment>
<dbReference type="GO" id="GO:0004497">
    <property type="term" value="F:monooxygenase activity"/>
    <property type="evidence" value="ECO:0007669"/>
    <property type="project" value="UniProtKB-KW"/>
</dbReference>
<dbReference type="FunCoup" id="A0A200R4J4">
    <property type="interactions" value="18"/>
</dbReference>
<dbReference type="Proteomes" id="UP000195402">
    <property type="component" value="Unassembled WGS sequence"/>
</dbReference>
<dbReference type="InterPro" id="IPR001128">
    <property type="entry name" value="Cyt_P450"/>
</dbReference>
<dbReference type="GO" id="GO:0020037">
    <property type="term" value="F:heme binding"/>
    <property type="evidence" value="ECO:0007669"/>
    <property type="project" value="InterPro"/>
</dbReference>
<evidence type="ECO:0000256" key="1">
    <source>
        <dbReference type="ARBA" id="ARBA00004370"/>
    </source>
</evidence>
<evidence type="ECO:0000256" key="12">
    <source>
        <dbReference type="ARBA" id="ARBA00077474"/>
    </source>
</evidence>
<comment type="cofactor">
    <cofactor evidence="13">
        <name>heme</name>
        <dbReference type="ChEBI" id="CHEBI:30413"/>
    </cofactor>
</comment>
<evidence type="ECO:0000256" key="2">
    <source>
        <dbReference type="ARBA" id="ARBA00004972"/>
    </source>
</evidence>
<evidence type="ECO:0000313" key="17">
    <source>
        <dbReference type="Proteomes" id="UP000195402"/>
    </source>
</evidence>
<keyword evidence="13 14" id="KW-0349">Heme</keyword>
<keyword evidence="14" id="KW-0503">Monooxygenase</keyword>
<accession>A0A200R4J4</accession>
<dbReference type="OrthoDB" id="3945418at2759"/>
<organism evidence="16 17">
    <name type="scientific">Macleaya cordata</name>
    <name type="common">Five-seeded plume-poppy</name>
    <name type="synonym">Bocconia cordata</name>
    <dbReference type="NCBI Taxonomy" id="56857"/>
    <lineage>
        <taxon>Eukaryota</taxon>
        <taxon>Viridiplantae</taxon>
        <taxon>Streptophyta</taxon>
        <taxon>Embryophyta</taxon>
        <taxon>Tracheophyta</taxon>
        <taxon>Spermatophyta</taxon>
        <taxon>Magnoliopsida</taxon>
        <taxon>Ranunculales</taxon>
        <taxon>Papaveraceae</taxon>
        <taxon>Papaveroideae</taxon>
        <taxon>Macleaya</taxon>
    </lineage>
</organism>
<dbReference type="Gene3D" id="1.10.630.10">
    <property type="entry name" value="Cytochrome P450"/>
    <property type="match status" value="1"/>
</dbReference>
<comment type="pathway">
    <text evidence="8">Plant hormone biosynthesis; brassinosteroid biosynthesis.</text>
</comment>
<comment type="caution">
    <text evidence="16">The sequence shown here is derived from an EMBL/GenBank/DDBJ whole genome shotgun (WGS) entry which is preliminary data.</text>
</comment>
<dbReference type="PROSITE" id="PS00086">
    <property type="entry name" value="CYTOCHROME_P450"/>
    <property type="match status" value="1"/>
</dbReference>
<dbReference type="CDD" id="cd11043">
    <property type="entry name" value="CYP90-like"/>
    <property type="match status" value="1"/>
</dbReference>
<evidence type="ECO:0000256" key="11">
    <source>
        <dbReference type="ARBA" id="ARBA00067336"/>
    </source>
</evidence>
<evidence type="ECO:0000256" key="9">
    <source>
        <dbReference type="ARBA" id="ARBA00052777"/>
    </source>
</evidence>
<evidence type="ECO:0000256" key="8">
    <source>
        <dbReference type="ARBA" id="ARBA00037910"/>
    </source>
</evidence>
<dbReference type="STRING" id="56857.A0A200R4J4"/>
<dbReference type="OMA" id="ISMMDSW"/>
<reference evidence="16 17" key="1">
    <citation type="journal article" date="2017" name="Mol. Plant">
        <title>The Genome of Medicinal Plant Macleaya cordata Provides New Insights into Benzylisoquinoline Alkaloids Metabolism.</title>
        <authorList>
            <person name="Liu X."/>
            <person name="Liu Y."/>
            <person name="Huang P."/>
            <person name="Ma Y."/>
            <person name="Qing Z."/>
            <person name="Tang Q."/>
            <person name="Cao H."/>
            <person name="Cheng P."/>
            <person name="Zheng Y."/>
            <person name="Yuan Z."/>
            <person name="Zhou Y."/>
            <person name="Liu J."/>
            <person name="Tang Z."/>
            <person name="Zhuo Y."/>
            <person name="Zhang Y."/>
            <person name="Yu L."/>
            <person name="Huang J."/>
            <person name="Yang P."/>
            <person name="Peng Q."/>
            <person name="Zhang J."/>
            <person name="Jiang W."/>
            <person name="Zhang Z."/>
            <person name="Lin K."/>
            <person name="Ro D.K."/>
            <person name="Chen X."/>
            <person name="Xiong X."/>
            <person name="Shang Y."/>
            <person name="Huang S."/>
            <person name="Zeng J."/>
        </authorList>
    </citation>
    <scope>NUCLEOTIDE SEQUENCE [LARGE SCALE GENOMIC DNA]</scope>
    <source>
        <strain evidence="17">cv. BLH2017</strain>
        <tissue evidence="16">Root</tissue>
    </source>
</reference>
<dbReference type="GO" id="GO:0016125">
    <property type="term" value="P:sterol metabolic process"/>
    <property type="evidence" value="ECO:0007669"/>
    <property type="project" value="TreeGrafter"/>
</dbReference>
<evidence type="ECO:0000256" key="4">
    <source>
        <dbReference type="ARBA" id="ARBA00022723"/>
    </source>
</evidence>
<dbReference type="PRINTS" id="PR00385">
    <property type="entry name" value="P450"/>
</dbReference>
<comment type="pathway">
    <text evidence="10">Steroid biosynthesis.</text>
</comment>
<dbReference type="InParanoid" id="A0A200R4J4"/>
<dbReference type="GO" id="GO:0033075">
    <property type="term" value="P:isoquinoline alkaloid biosynthetic process"/>
    <property type="evidence" value="ECO:0007669"/>
    <property type="project" value="UniProtKB-ARBA"/>
</dbReference>
<dbReference type="GO" id="GO:0010268">
    <property type="term" value="P:brassinosteroid homeostasis"/>
    <property type="evidence" value="ECO:0007669"/>
    <property type="project" value="TreeGrafter"/>
</dbReference>
<dbReference type="InterPro" id="IPR002401">
    <property type="entry name" value="Cyt_P450_E_grp-I"/>
</dbReference>
<keyword evidence="4 13" id="KW-0479">Metal-binding</keyword>
<dbReference type="GO" id="GO:0016020">
    <property type="term" value="C:membrane"/>
    <property type="evidence" value="ECO:0007669"/>
    <property type="project" value="UniProtKB-SubCell"/>
</dbReference>